<protein>
    <submittedName>
        <fullName evidence="1">Uncharacterized protein</fullName>
    </submittedName>
</protein>
<reference evidence="1 2" key="1">
    <citation type="journal article" date="2024" name="BMC Genomics">
        <title>De novo assembly and annotation of Popillia japonica's genome with initial clues to its potential as an invasive pest.</title>
        <authorList>
            <person name="Cucini C."/>
            <person name="Boschi S."/>
            <person name="Funari R."/>
            <person name="Cardaioli E."/>
            <person name="Iannotti N."/>
            <person name="Marturano G."/>
            <person name="Paoli F."/>
            <person name="Bruttini M."/>
            <person name="Carapelli A."/>
            <person name="Frati F."/>
            <person name="Nardi F."/>
        </authorList>
    </citation>
    <scope>NUCLEOTIDE SEQUENCE [LARGE SCALE GENOMIC DNA]</scope>
    <source>
        <strain evidence="1">DMR45628</strain>
    </source>
</reference>
<accession>A0AAW1HSN2</accession>
<dbReference type="EMBL" id="JASPKY010001001">
    <property type="protein sequence ID" value="KAK9679609.1"/>
    <property type="molecule type" value="Genomic_DNA"/>
</dbReference>
<name>A0AAW1HSN2_POPJA</name>
<keyword evidence="2" id="KW-1185">Reference proteome</keyword>
<evidence type="ECO:0000313" key="1">
    <source>
        <dbReference type="EMBL" id="KAK9679609.1"/>
    </source>
</evidence>
<gene>
    <name evidence="1" type="ORF">QE152_g39859</name>
</gene>
<evidence type="ECO:0000313" key="2">
    <source>
        <dbReference type="Proteomes" id="UP001458880"/>
    </source>
</evidence>
<organism evidence="1 2">
    <name type="scientific">Popillia japonica</name>
    <name type="common">Japanese beetle</name>
    <dbReference type="NCBI Taxonomy" id="7064"/>
    <lineage>
        <taxon>Eukaryota</taxon>
        <taxon>Metazoa</taxon>
        <taxon>Ecdysozoa</taxon>
        <taxon>Arthropoda</taxon>
        <taxon>Hexapoda</taxon>
        <taxon>Insecta</taxon>
        <taxon>Pterygota</taxon>
        <taxon>Neoptera</taxon>
        <taxon>Endopterygota</taxon>
        <taxon>Coleoptera</taxon>
        <taxon>Polyphaga</taxon>
        <taxon>Scarabaeiformia</taxon>
        <taxon>Scarabaeidae</taxon>
        <taxon>Rutelinae</taxon>
        <taxon>Popillia</taxon>
    </lineage>
</organism>
<proteinExistence type="predicted"/>
<sequence>MEFLASEWYSFNTNADFNELILSHDEEFTNDDLIQSEAFQQSEENTTMPPTLDAKKFTTKRFVEIFNLIDTSLAKLESMDSDTERENVCRHIHAGMSTYKAIFDKKACDHTIYSRHVAKMLFTTTL</sequence>
<dbReference type="AlphaFoldDB" id="A0AAW1HSN2"/>
<comment type="caution">
    <text evidence="1">The sequence shown here is derived from an EMBL/GenBank/DDBJ whole genome shotgun (WGS) entry which is preliminary data.</text>
</comment>
<dbReference type="Proteomes" id="UP001458880">
    <property type="component" value="Unassembled WGS sequence"/>
</dbReference>